<proteinExistence type="predicted"/>
<reference evidence="1 2" key="1">
    <citation type="submission" date="2019-02" db="EMBL/GenBank/DDBJ databases">
        <title>Complete Genome Sequence and Methylome Analysis of Sphaerotilus natans subsp. sulfidivorans D-507.</title>
        <authorList>
            <person name="Fomenkov A."/>
            <person name="Gridneva E."/>
            <person name="Smolyakov D."/>
            <person name="Dubinina G."/>
            <person name="Vincze T."/>
            <person name="Grabovich M."/>
            <person name="Roberts R.J."/>
        </authorList>
    </citation>
    <scope>NUCLEOTIDE SEQUENCE [LARGE SCALE GENOMIC DNA]</scope>
    <source>
        <strain evidence="1 2">D-507</strain>
    </source>
</reference>
<gene>
    <name evidence="1" type="ORF">EWH46_08880</name>
</gene>
<evidence type="ECO:0000313" key="2">
    <source>
        <dbReference type="Proteomes" id="UP000323522"/>
    </source>
</evidence>
<dbReference type="Proteomes" id="UP000323522">
    <property type="component" value="Chromosome"/>
</dbReference>
<dbReference type="KEGG" id="snn:EWH46_08880"/>
<name>A0A5C1Q613_9BURK</name>
<dbReference type="Pfam" id="PF16290">
    <property type="entry name" value="DUF4936"/>
    <property type="match status" value="1"/>
</dbReference>
<organism evidence="1 2">
    <name type="scientific">Sphaerotilus sulfidivorans</name>
    <dbReference type="NCBI Taxonomy" id="639200"/>
    <lineage>
        <taxon>Bacteria</taxon>
        <taxon>Pseudomonadati</taxon>
        <taxon>Pseudomonadota</taxon>
        <taxon>Betaproteobacteria</taxon>
        <taxon>Burkholderiales</taxon>
        <taxon>Sphaerotilaceae</taxon>
        <taxon>Sphaerotilus</taxon>
    </lineage>
</organism>
<accession>A0A5C1Q613</accession>
<dbReference type="InterPro" id="IPR032556">
    <property type="entry name" value="DUF4936"/>
</dbReference>
<dbReference type="AlphaFoldDB" id="A0A5C1Q613"/>
<dbReference type="OrthoDB" id="8527613at2"/>
<sequence length="119" mass="13732">MGLTTIDPRCRVELYIYYRIAEADAQAFASELDDLVPRLAARCPGLRSRWLRRPESRDGLLTIMEIHHHPDGLPEAMVTDIEELLSSWPSTRIGPRHVEVFTELFTELPHPDVHRRSCD</sequence>
<protein>
    <submittedName>
        <fullName evidence="1">DUF4936 family protein</fullName>
    </submittedName>
</protein>
<evidence type="ECO:0000313" key="1">
    <source>
        <dbReference type="EMBL" id="QEN02610.1"/>
    </source>
</evidence>
<dbReference type="EMBL" id="CP035708">
    <property type="protein sequence ID" value="QEN02610.1"/>
    <property type="molecule type" value="Genomic_DNA"/>
</dbReference>